<dbReference type="EMBL" id="HAEA01001569">
    <property type="protein sequence ID" value="SBQ30049.1"/>
    <property type="molecule type" value="Transcribed_RNA"/>
</dbReference>
<sequence>PSPLRWSIRPVTAVTDATHKRIKLKLAKIEQEYFWELLQLYLDHQCLFFFRVRSGTRWCLCLA</sequence>
<dbReference type="AlphaFoldDB" id="A0A1A8DAW4"/>
<organism evidence="1">
    <name type="scientific">Nothobranchius kadleci</name>
    <name type="common">African annual killifish</name>
    <dbReference type="NCBI Taxonomy" id="1051664"/>
    <lineage>
        <taxon>Eukaryota</taxon>
        <taxon>Metazoa</taxon>
        <taxon>Chordata</taxon>
        <taxon>Craniata</taxon>
        <taxon>Vertebrata</taxon>
        <taxon>Euteleostomi</taxon>
        <taxon>Actinopterygii</taxon>
        <taxon>Neopterygii</taxon>
        <taxon>Teleostei</taxon>
        <taxon>Neoteleostei</taxon>
        <taxon>Acanthomorphata</taxon>
        <taxon>Ovalentaria</taxon>
        <taxon>Atherinomorphae</taxon>
        <taxon>Cyprinodontiformes</taxon>
        <taxon>Nothobranchiidae</taxon>
        <taxon>Nothobranchius</taxon>
    </lineage>
</organism>
<reference evidence="1" key="1">
    <citation type="submission" date="2016-05" db="EMBL/GenBank/DDBJ databases">
        <authorList>
            <person name="Lavstsen T."/>
            <person name="Jespersen J.S."/>
        </authorList>
    </citation>
    <scope>NUCLEOTIDE SEQUENCE</scope>
    <source>
        <tissue evidence="1">Brain</tissue>
    </source>
</reference>
<evidence type="ECO:0000313" key="1">
    <source>
        <dbReference type="EMBL" id="SBQ30049.1"/>
    </source>
</evidence>
<proteinExistence type="predicted"/>
<feature type="non-terminal residue" evidence="1">
    <location>
        <position position="1"/>
    </location>
</feature>
<accession>A0A1A8DAW4</accession>
<name>A0A1A8DAW4_NOTKA</name>
<protein>
    <submittedName>
        <fullName evidence="1">Uncharacterized protein</fullName>
    </submittedName>
</protein>
<reference evidence="1" key="2">
    <citation type="submission" date="2016-06" db="EMBL/GenBank/DDBJ databases">
        <title>The genome of a short-lived fish provides insights into sex chromosome evolution and the genetic control of aging.</title>
        <authorList>
            <person name="Reichwald K."/>
            <person name="Felder M."/>
            <person name="Petzold A."/>
            <person name="Koch P."/>
            <person name="Groth M."/>
            <person name="Platzer M."/>
        </authorList>
    </citation>
    <scope>NUCLEOTIDE SEQUENCE</scope>
    <source>
        <tissue evidence="1">Brain</tissue>
    </source>
</reference>
<gene>
    <name evidence="1" type="primary">Nfu_g_1_005380</name>
</gene>
<feature type="non-terminal residue" evidence="1">
    <location>
        <position position="63"/>
    </location>
</feature>